<dbReference type="InterPro" id="IPR000916">
    <property type="entry name" value="Bet_v_I/MLP"/>
</dbReference>
<dbReference type="PRINTS" id="PR00634">
    <property type="entry name" value="BETALLERGEN"/>
</dbReference>
<dbReference type="PANTHER" id="PTHR31213">
    <property type="entry name" value="OS08G0374000 PROTEIN-RELATED"/>
    <property type="match status" value="1"/>
</dbReference>
<name>A0AA88EI92_FICCA</name>
<evidence type="ECO:0000313" key="7">
    <source>
        <dbReference type="Proteomes" id="UP001187192"/>
    </source>
</evidence>
<dbReference type="GO" id="GO:0004864">
    <property type="term" value="F:protein phosphatase inhibitor activity"/>
    <property type="evidence" value="ECO:0007669"/>
    <property type="project" value="InterPro"/>
</dbReference>
<keyword evidence="7" id="KW-1185">Reference proteome</keyword>
<dbReference type="PANTHER" id="PTHR31213:SF201">
    <property type="entry name" value="OS03G0300400 PROTEIN"/>
    <property type="match status" value="1"/>
</dbReference>
<evidence type="ECO:0000256" key="2">
    <source>
        <dbReference type="ARBA" id="ARBA00022821"/>
    </source>
</evidence>
<dbReference type="InterPro" id="IPR050279">
    <property type="entry name" value="Plant_def-hormone_signal"/>
</dbReference>
<dbReference type="GO" id="GO:0009738">
    <property type="term" value="P:abscisic acid-activated signaling pathway"/>
    <property type="evidence" value="ECO:0007669"/>
    <property type="project" value="InterPro"/>
</dbReference>
<dbReference type="AlphaFoldDB" id="A0AA88EI92"/>
<sequence>MGVTIFMQEFASPVPPHRMFKALILDSHNLVHKLMPQAIQSIEFIQGDGGPGTIKQINFAKGTYVYRMVAALA</sequence>
<keyword evidence="2" id="KW-0611">Plant defense</keyword>
<dbReference type="SUPFAM" id="SSF55961">
    <property type="entry name" value="Bet v1-like"/>
    <property type="match status" value="1"/>
</dbReference>
<dbReference type="EMBL" id="BTGU01020717">
    <property type="protein sequence ID" value="GMN75455.1"/>
    <property type="molecule type" value="Genomic_DNA"/>
</dbReference>
<dbReference type="InterPro" id="IPR024949">
    <property type="entry name" value="Bet_v_I_allergen"/>
</dbReference>
<organism evidence="6 7">
    <name type="scientific">Ficus carica</name>
    <name type="common">Common fig</name>
    <dbReference type="NCBI Taxonomy" id="3494"/>
    <lineage>
        <taxon>Eukaryota</taxon>
        <taxon>Viridiplantae</taxon>
        <taxon>Streptophyta</taxon>
        <taxon>Embryophyta</taxon>
        <taxon>Tracheophyta</taxon>
        <taxon>Spermatophyta</taxon>
        <taxon>Magnoliopsida</taxon>
        <taxon>eudicotyledons</taxon>
        <taxon>Gunneridae</taxon>
        <taxon>Pentapetalae</taxon>
        <taxon>rosids</taxon>
        <taxon>fabids</taxon>
        <taxon>Rosales</taxon>
        <taxon>Moraceae</taxon>
        <taxon>Ficeae</taxon>
        <taxon>Ficus</taxon>
    </lineage>
</organism>
<evidence type="ECO:0000313" key="6">
    <source>
        <dbReference type="EMBL" id="GMN75462.1"/>
    </source>
</evidence>
<dbReference type="GO" id="GO:0005634">
    <property type="term" value="C:nucleus"/>
    <property type="evidence" value="ECO:0007669"/>
    <property type="project" value="TreeGrafter"/>
</dbReference>
<keyword evidence="3" id="KW-0568">Pathogenesis-related protein</keyword>
<comment type="caution">
    <text evidence="6">The sequence shown here is derived from an EMBL/GenBank/DDBJ whole genome shotgun (WGS) entry which is preliminary data.</text>
</comment>
<proteinExistence type="inferred from homology"/>
<dbReference type="InterPro" id="IPR023393">
    <property type="entry name" value="START-like_dom_sf"/>
</dbReference>
<dbReference type="Gene3D" id="3.30.530.20">
    <property type="match status" value="1"/>
</dbReference>
<feature type="domain" description="Bet v I/Major latex protein" evidence="4">
    <location>
        <begin position="1"/>
        <end position="62"/>
    </location>
</feature>
<comment type="similarity">
    <text evidence="1">Belongs to the BetVI family.</text>
</comment>
<accession>A0AA88EI92</accession>
<reference evidence="6" key="1">
    <citation type="submission" date="2023-07" db="EMBL/GenBank/DDBJ databases">
        <title>draft genome sequence of fig (Ficus carica).</title>
        <authorList>
            <person name="Takahashi T."/>
            <person name="Nishimura K."/>
        </authorList>
    </citation>
    <scope>NUCLEOTIDE SEQUENCE</scope>
</reference>
<dbReference type="GO" id="GO:0005737">
    <property type="term" value="C:cytoplasm"/>
    <property type="evidence" value="ECO:0007669"/>
    <property type="project" value="TreeGrafter"/>
</dbReference>
<dbReference type="GO" id="GO:0006952">
    <property type="term" value="P:defense response"/>
    <property type="evidence" value="ECO:0007669"/>
    <property type="project" value="UniProtKB-KW"/>
</dbReference>
<evidence type="ECO:0000256" key="3">
    <source>
        <dbReference type="ARBA" id="ARBA00023265"/>
    </source>
</evidence>
<evidence type="ECO:0000256" key="1">
    <source>
        <dbReference type="ARBA" id="ARBA00009744"/>
    </source>
</evidence>
<dbReference type="EMBL" id="BTGU01020720">
    <property type="protein sequence ID" value="GMN75462.1"/>
    <property type="molecule type" value="Genomic_DNA"/>
</dbReference>
<dbReference type="FunFam" id="3.30.530.20:FF:000007">
    <property type="entry name" value="Major pollen allergen Bet v 1-A"/>
    <property type="match status" value="1"/>
</dbReference>
<dbReference type="GO" id="GO:0038023">
    <property type="term" value="F:signaling receptor activity"/>
    <property type="evidence" value="ECO:0007669"/>
    <property type="project" value="InterPro"/>
</dbReference>
<dbReference type="Proteomes" id="UP001187192">
    <property type="component" value="Unassembled WGS sequence"/>
</dbReference>
<dbReference type="GO" id="GO:0010427">
    <property type="term" value="F:abscisic acid binding"/>
    <property type="evidence" value="ECO:0007669"/>
    <property type="project" value="InterPro"/>
</dbReference>
<protein>
    <recommendedName>
        <fullName evidence="4">Bet v I/Major latex protein domain-containing protein</fullName>
    </recommendedName>
</protein>
<evidence type="ECO:0000313" key="5">
    <source>
        <dbReference type="EMBL" id="GMN75455.1"/>
    </source>
</evidence>
<evidence type="ECO:0000259" key="4">
    <source>
        <dbReference type="Pfam" id="PF00407"/>
    </source>
</evidence>
<dbReference type="Pfam" id="PF00407">
    <property type="entry name" value="Bet_v_1"/>
    <property type="match status" value="1"/>
</dbReference>
<gene>
    <name evidence="5" type="ORF">TIFTF001_056431</name>
    <name evidence="6" type="ORF">TIFTF001_056432</name>
</gene>